<accession>A0A0V1AWU8</accession>
<reference evidence="1 2" key="1">
    <citation type="submission" date="2015-01" db="EMBL/GenBank/DDBJ databases">
        <title>Evolution of Trichinella species and genotypes.</title>
        <authorList>
            <person name="Korhonen P.K."/>
            <person name="Edoardo P."/>
            <person name="Giuseppe L.R."/>
            <person name="Gasser R.B."/>
        </authorList>
    </citation>
    <scope>NUCLEOTIDE SEQUENCE [LARGE SCALE GENOMIC DNA]</scope>
    <source>
        <strain evidence="1">ISS3</strain>
    </source>
</reference>
<sequence length="108" mass="12374">MHSATIKKIFTGFRCPERNRDLQQVPTMFGQFWVSLCPVPVHRGLYPFIQRKIARCGWLGGRGGSFLIIDGRDWFRFFRAALLQKPSSFPFCMPSAHPPGSFRCDHSA</sequence>
<comment type="caution">
    <text evidence="1">The sequence shown here is derived from an EMBL/GenBank/DDBJ whole genome shotgun (WGS) entry which is preliminary data.</text>
</comment>
<dbReference type="InParanoid" id="A0A0V1AWU8"/>
<dbReference type="EMBL" id="JYDH01000179">
    <property type="protein sequence ID" value="KRY29129.1"/>
    <property type="molecule type" value="Genomic_DNA"/>
</dbReference>
<keyword evidence="2" id="KW-1185">Reference proteome</keyword>
<proteinExistence type="predicted"/>
<name>A0A0V1AWU8_TRISP</name>
<dbReference type="OrthoDB" id="5927308at2759"/>
<evidence type="ECO:0000313" key="1">
    <source>
        <dbReference type="EMBL" id="KRY29129.1"/>
    </source>
</evidence>
<evidence type="ECO:0000313" key="2">
    <source>
        <dbReference type="Proteomes" id="UP000054776"/>
    </source>
</evidence>
<dbReference type="AlphaFoldDB" id="A0A0V1AWU8"/>
<organism evidence="1 2">
    <name type="scientific">Trichinella spiralis</name>
    <name type="common">Trichina worm</name>
    <dbReference type="NCBI Taxonomy" id="6334"/>
    <lineage>
        <taxon>Eukaryota</taxon>
        <taxon>Metazoa</taxon>
        <taxon>Ecdysozoa</taxon>
        <taxon>Nematoda</taxon>
        <taxon>Enoplea</taxon>
        <taxon>Dorylaimia</taxon>
        <taxon>Trichinellida</taxon>
        <taxon>Trichinellidae</taxon>
        <taxon>Trichinella</taxon>
    </lineage>
</organism>
<protein>
    <submittedName>
        <fullName evidence="1">Uncharacterized protein</fullName>
    </submittedName>
</protein>
<gene>
    <name evidence="1" type="ORF">T01_13487</name>
</gene>
<dbReference type="Proteomes" id="UP000054776">
    <property type="component" value="Unassembled WGS sequence"/>
</dbReference>